<evidence type="ECO:0000259" key="4">
    <source>
        <dbReference type="Pfam" id="PF04577"/>
    </source>
</evidence>
<evidence type="ECO:0000256" key="3">
    <source>
        <dbReference type="ARBA" id="ARBA00023180"/>
    </source>
</evidence>
<organism evidence="5 6">
    <name type="scientific">Spirosoma flavum</name>
    <dbReference type="NCBI Taxonomy" id="2048557"/>
    <lineage>
        <taxon>Bacteria</taxon>
        <taxon>Pseudomonadati</taxon>
        <taxon>Bacteroidota</taxon>
        <taxon>Cytophagia</taxon>
        <taxon>Cytophagales</taxon>
        <taxon>Cytophagaceae</taxon>
        <taxon>Spirosoma</taxon>
    </lineage>
</organism>
<dbReference type="InterPro" id="IPR007657">
    <property type="entry name" value="Glycosyltransferase_61"/>
</dbReference>
<evidence type="ECO:0000313" key="5">
    <source>
        <dbReference type="EMBL" id="MFD2935263.1"/>
    </source>
</evidence>
<evidence type="ECO:0000256" key="2">
    <source>
        <dbReference type="ARBA" id="ARBA00022679"/>
    </source>
</evidence>
<accession>A0ABW6ALH6</accession>
<dbReference type="PANTHER" id="PTHR20961">
    <property type="entry name" value="GLYCOSYLTRANSFERASE"/>
    <property type="match status" value="1"/>
</dbReference>
<comment type="caution">
    <text evidence="5">The sequence shown here is derived from an EMBL/GenBank/DDBJ whole genome shotgun (WGS) entry which is preliminary data.</text>
</comment>
<protein>
    <submittedName>
        <fullName evidence="5">Glycosyltransferase family 61 protein</fullName>
    </submittedName>
</protein>
<keyword evidence="6" id="KW-1185">Reference proteome</keyword>
<dbReference type="Proteomes" id="UP001597512">
    <property type="component" value="Unassembled WGS sequence"/>
</dbReference>
<dbReference type="RefSeq" id="WP_381502845.1">
    <property type="nucleotide sequence ID" value="NZ_JBHUOM010000012.1"/>
</dbReference>
<feature type="domain" description="Glycosyltransferase 61 catalytic" evidence="4">
    <location>
        <begin position="175"/>
        <end position="316"/>
    </location>
</feature>
<keyword evidence="3" id="KW-0325">Glycoprotein</keyword>
<name>A0ABW6ALH6_9BACT</name>
<keyword evidence="2" id="KW-0808">Transferase</keyword>
<evidence type="ECO:0000313" key="6">
    <source>
        <dbReference type="Proteomes" id="UP001597512"/>
    </source>
</evidence>
<dbReference type="InterPro" id="IPR049625">
    <property type="entry name" value="Glyco_transf_61_cat"/>
</dbReference>
<evidence type="ECO:0000256" key="1">
    <source>
        <dbReference type="ARBA" id="ARBA00022676"/>
    </source>
</evidence>
<dbReference type="EMBL" id="JBHUOM010000012">
    <property type="protein sequence ID" value="MFD2935263.1"/>
    <property type="molecule type" value="Genomic_DNA"/>
</dbReference>
<keyword evidence="1" id="KW-0328">Glycosyltransferase</keyword>
<sequence>MQTFFTVIKDVLRKLIQLLLKQFGVNLLTKEQTEDYLEPYLMKSSPKTHRVMPNVQNHANSARLIFRPTGAVTHQSNVWNYVPNTTNIKQLPYGGILVDTKVLCTDFESHHVVKNFLTAGKRTVSEHHIVIAPWSHYLDGISFGGYYDFVILVAAKLCRIRESLPEDVFSEAVLSYPLFKTAYEQEYLALIGFEQNRIFDSRLHEIRFNRCILGNSGHWFYPNPADIMALKKLVEKVLKPQRTEFNRIYISRAGRRRVANEANLITLLEKYNFIIIEDKPRSVAEQVTIYKNASFIMGPHGASFTNIIWCEPGTHLFELFSSTMVIDHFRYLSQAMDMTYSAYCHDIKMGNSRYALEEDIFVSIADLEKSLNELFEHA</sequence>
<proteinExistence type="predicted"/>
<dbReference type="Pfam" id="PF04577">
    <property type="entry name" value="Glyco_transf_61"/>
    <property type="match status" value="1"/>
</dbReference>
<reference evidence="6" key="1">
    <citation type="journal article" date="2019" name="Int. J. Syst. Evol. Microbiol.">
        <title>The Global Catalogue of Microorganisms (GCM) 10K type strain sequencing project: providing services to taxonomists for standard genome sequencing and annotation.</title>
        <authorList>
            <consortium name="The Broad Institute Genomics Platform"/>
            <consortium name="The Broad Institute Genome Sequencing Center for Infectious Disease"/>
            <person name="Wu L."/>
            <person name="Ma J."/>
        </authorList>
    </citation>
    <scope>NUCLEOTIDE SEQUENCE [LARGE SCALE GENOMIC DNA]</scope>
    <source>
        <strain evidence="6">KCTC 52490</strain>
    </source>
</reference>
<gene>
    <name evidence="5" type="ORF">ACFS25_15850</name>
</gene>